<feature type="transmembrane region" description="Helical" evidence="1">
    <location>
        <begin position="7"/>
        <end position="35"/>
    </location>
</feature>
<feature type="transmembrane region" description="Helical" evidence="1">
    <location>
        <begin position="55"/>
        <end position="80"/>
    </location>
</feature>
<dbReference type="PATRIC" id="fig|1196324.3.peg.1443"/>
<evidence type="ECO:0000259" key="2">
    <source>
        <dbReference type="Pfam" id="PF13273"/>
    </source>
</evidence>
<protein>
    <recommendedName>
        <fullName evidence="2">DUF4064 domain-containing protein</fullName>
    </recommendedName>
</protein>
<name>I8UGX6_9BACL</name>
<sequence length="137" mass="15075">MKFKVEFILSIIGTVLFGLLSLGSIAFVSLFRLFLHNEMDNRSFKTPEDAQRFDIASQTFLSLVVVSIIATIIGIVLCVMLKKEKGIMASSIVAIVISGISLLWLISVIPAALLLIASIMALSRRNKQSDARIEESF</sequence>
<dbReference type="RefSeq" id="WP_007201507.1">
    <property type="nucleotide sequence ID" value="NZ_AKKV01000023.1"/>
</dbReference>
<keyword evidence="1" id="KW-0812">Transmembrane</keyword>
<organism evidence="3 4">
    <name type="scientific">Fictibacillus macauensis ZFHKF-1</name>
    <dbReference type="NCBI Taxonomy" id="1196324"/>
    <lineage>
        <taxon>Bacteria</taxon>
        <taxon>Bacillati</taxon>
        <taxon>Bacillota</taxon>
        <taxon>Bacilli</taxon>
        <taxon>Bacillales</taxon>
        <taxon>Fictibacillaceae</taxon>
        <taxon>Fictibacillus</taxon>
    </lineage>
</organism>
<dbReference type="EMBL" id="AKKV01000023">
    <property type="protein sequence ID" value="EIT86058.1"/>
    <property type="molecule type" value="Genomic_DNA"/>
</dbReference>
<reference evidence="3 4" key="1">
    <citation type="journal article" date="2012" name="J. Bacteriol.">
        <title>Genome of Bacillus macauensis ZFHKF-1, a Long-Chain-Forming Bacterium.</title>
        <authorList>
            <person name="Cai L."/>
            <person name="Zhang T."/>
        </authorList>
    </citation>
    <scope>NUCLEOTIDE SEQUENCE [LARGE SCALE GENOMIC DNA]</scope>
    <source>
        <strain evidence="3 4">ZFHKF-1</strain>
    </source>
</reference>
<dbReference type="InterPro" id="IPR025273">
    <property type="entry name" value="DUF4064"/>
</dbReference>
<evidence type="ECO:0000313" key="3">
    <source>
        <dbReference type="EMBL" id="EIT86058.1"/>
    </source>
</evidence>
<keyword evidence="1" id="KW-1133">Transmembrane helix</keyword>
<dbReference type="Pfam" id="PF13273">
    <property type="entry name" value="DUF4064"/>
    <property type="match status" value="1"/>
</dbReference>
<dbReference type="AlphaFoldDB" id="I8UGX6"/>
<keyword evidence="4" id="KW-1185">Reference proteome</keyword>
<gene>
    <name evidence="3" type="ORF">A374_07051</name>
</gene>
<comment type="caution">
    <text evidence="3">The sequence shown here is derived from an EMBL/GenBank/DDBJ whole genome shotgun (WGS) entry which is preliminary data.</text>
</comment>
<feature type="transmembrane region" description="Helical" evidence="1">
    <location>
        <begin position="92"/>
        <end position="122"/>
    </location>
</feature>
<proteinExistence type="predicted"/>
<feature type="domain" description="DUF4064" evidence="2">
    <location>
        <begin position="4"/>
        <end position="103"/>
    </location>
</feature>
<evidence type="ECO:0000313" key="4">
    <source>
        <dbReference type="Proteomes" id="UP000004080"/>
    </source>
</evidence>
<keyword evidence="1" id="KW-0472">Membrane</keyword>
<accession>I8UGX6</accession>
<dbReference type="Proteomes" id="UP000004080">
    <property type="component" value="Unassembled WGS sequence"/>
</dbReference>
<evidence type="ECO:0000256" key="1">
    <source>
        <dbReference type="SAM" id="Phobius"/>
    </source>
</evidence>